<evidence type="ECO:0000313" key="4">
    <source>
        <dbReference type="Proteomes" id="UP000525923"/>
    </source>
</evidence>
<feature type="region of interest" description="Disordered" evidence="1">
    <location>
        <begin position="135"/>
        <end position="156"/>
    </location>
</feature>
<dbReference type="Pfam" id="PF13115">
    <property type="entry name" value="YtkA"/>
    <property type="match status" value="1"/>
</dbReference>
<evidence type="ECO:0000256" key="1">
    <source>
        <dbReference type="SAM" id="MobiDB-lite"/>
    </source>
</evidence>
<accession>A0A7W8CR34</accession>
<gene>
    <name evidence="3" type="ORF">HNQ44_001437</name>
</gene>
<organism evidence="3 4">
    <name type="scientific">Planococcus koreensis</name>
    <dbReference type="NCBI Taxonomy" id="112331"/>
    <lineage>
        <taxon>Bacteria</taxon>
        <taxon>Bacillati</taxon>
        <taxon>Bacillota</taxon>
        <taxon>Bacilli</taxon>
        <taxon>Bacillales</taxon>
        <taxon>Caryophanaceae</taxon>
        <taxon>Planococcus</taxon>
    </lineage>
</organism>
<dbReference type="InterPro" id="IPR032693">
    <property type="entry name" value="YtkA-like_dom"/>
</dbReference>
<evidence type="ECO:0000259" key="2">
    <source>
        <dbReference type="Pfam" id="PF13115"/>
    </source>
</evidence>
<dbReference type="EMBL" id="JACHHE010000003">
    <property type="protein sequence ID" value="MBB5180013.1"/>
    <property type="molecule type" value="Genomic_DNA"/>
</dbReference>
<dbReference type="AlphaFoldDB" id="A0A7W8CR34"/>
<keyword evidence="4" id="KW-1185">Reference proteome</keyword>
<dbReference type="Proteomes" id="UP000525923">
    <property type="component" value="Unassembled WGS sequence"/>
</dbReference>
<dbReference type="PROSITE" id="PS51257">
    <property type="entry name" value="PROKAR_LIPOPROTEIN"/>
    <property type="match status" value="1"/>
</dbReference>
<evidence type="ECO:0000313" key="3">
    <source>
        <dbReference type="EMBL" id="MBB5180013.1"/>
    </source>
</evidence>
<name>A0A7W8CR34_9BACL</name>
<proteinExistence type="predicted"/>
<reference evidence="3 4" key="1">
    <citation type="submission" date="2020-08" db="EMBL/GenBank/DDBJ databases">
        <title>Genomic Encyclopedia of Type Strains, Phase IV (KMG-IV): sequencing the most valuable type-strain genomes for metagenomic binning, comparative biology and taxonomic classification.</title>
        <authorList>
            <person name="Goeker M."/>
        </authorList>
    </citation>
    <scope>NUCLEOTIDE SEQUENCE [LARGE SCALE GENOMIC DNA]</scope>
    <source>
        <strain evidence="3 4">DSM 15895</strain>
    </source>
</reference>
<comment type="caution">
    <text evidence="3">The sequence shown here is derived from an EMBL/GenBank/DDBJ whole genome shotgun (WGS) entry which is preliminary data.</text>
</comment>
<protein>
    <recommendedName>
        <fullName evidence="2">YtkA-like domain-containing protein</fullName>
    </recommendedName>
</protein>
<dbReference type="RefSeq" id="WP_221300878.1">
    <property type="nucleotide sequence ID" value="NZ_JACHHE010000003.1"/>
</dbReference>
<feature type="domain" description="YtkA-like" evidence="2">
    <location>
        <begin position="31"/>
        <end position="114"/>
    </location>
</feature>
<sequence length="156" mass="16793">MKKVGWIVWASIGLLLLSGCALRGDAADLYKKETPLQVEVNVPEEIAAGGEVPLEATLKQNGELVEKADYVHFEVLNQDGSVHQPMEEAIAAGGGLYSLPVEFENDGLYYFVVHAGNNGSLVSPQHQFIVGELSDKEVESLKEGPPPEKEGSGSHH</sequence>